<dbReference type="PROSITE" id="PS51746">
    <property type="entry name" value="PPM_2"/>
    <property type="match status" value="1"/>
</dbReference>
<evidence type="ECO:0000256" key="3">
    <source>
        <dbReference type="ARBA" id="ARBA00022912"/>
    </source>
</evidence>
<evidence type="ECO:0000256" key="4">
    <source>
        <dbReference type="RuleBase" id="RU003465"/>
    </source>
</evidence>
<dbReference type="CDD" id="cd00143">
    <property type="entry name" value="PP2Cc"/>
    <property type="match status" value="1"/>
</dbReference>
<dbReference type="InterPro" id="IPR036457">
    <property type="entry name" value="PPM-type-like_dom_sf"/>
</dbReference>
<dbReference type="PANTHER" id="PTHR13832:SF699">
    <property type="entry name" value="INTEGRIN-LINKED KINASE-ASSOCIATED SERINE_THREONINE PHOSPHATASE 2C"/>
    <property type="match status" value="1"/>
</dbReference>
<evidence type="ECO:0000313" key="7">
    <source>
        <dbReference type="Proteomes" id="UP000286415"/>
    </source>
</evidence>
<dbReference type="InterPro" id="IPR000222">
    <property type="entry name" value="PP2C_BS"/>
</dbReference>
<dbReference type="GO" id="GO:0004722">
    <property type="term" value="F:protein serine/threonine phosphatase activity"/>
    <property type="evidence" value="ECO:0007669"/>
    <property type="project" value="InterPro"/>
</dbReference>
<comment type="caution">
    <text evidence="6">The sequence shown here is derived from an EMBL/GenBank/DDBJ whole genome shotgun (WGS) entry which is preliminary data.</text>
</comment>
<evidence type="ECO:0000256" key="1">
    <source>
        <dbReference type="ARBA" id="ARBA00022723"/>
    </source>
</evidence>
<keyword evidence="6" id="KW-0808">Transferase</keyword>
<dbReference type="SUPFAM" id="SSF81606">
    <property type="entry name" value="PP2C-like"/>
    <property type="match status" value="1"/>
</dbReference>
<evidence type="ECO:0000259" key="5">
    <source>
        <dbReference type="PROSITE" id="PS51746"/>
    </source>
</evidence>
<reference evidence="6 7" key="2">
    <citation type="journal article" date="2021" name="Genomics">
        <title>High-quality reference genome for Clonorchis sinensis.</title>
        <authorList>
            <person name="Young N.D."/>
            <person name="Stroehlein A.J."/>
            <person name="Kinkar L."/>
            <person name="Wang T."/>
            <person name="Sohn W.M."/>
            <person name="Chang B.C.H."/>
            <person name="Kaur P."/>
            <person name="Weisz D."/>
            <person name="Dudchenko O."/>
            <person name="Aiden E.L."/>
            <person name="Korhonen P.K."/>
            <person name="Gasser R.B."/>
        </authorList>
    </citation>
    <scope>NUCLEOTIDE SEQUENCE [LARGE SCALE GENOMIC DNA]</scope>
    <source>
        <strain evidence="6">Cs-k2</strain>
    </source>
</reference>
<dbReference type="OrthoDB" id="10264738at2759"/>
<dbReference type="GO" id="GO:0016301">
    <property type="term" value="F:kinase activity"/>
    <property type="evidence" value="ECO:0007669"/>
    <property type="project" value="UniProtKB-KW"/>
</dbReference>
<dbReference type="InterPro" id="IPR015655">
    <property type="entry name" value="PP2C"/>
</dbReference>
<gene>
    <name evidence="6" type="ORF">CSKR_109961</name>
</gene>
<sequence length="401" mass="44418">MSLFDDLPEPELSNTAVVENTEDQLQKDKDETSCTTATALLPLISCVVARKGERPEMQDAHVCIDDLSVYFRNFALNEVCRLSYYAVFDGHGGCKASVYASKRLHLYVCSRLPRSGLAPIEKDIKRVLYDSFKKTDEDFLREASNQRPHWRDGSTASAVLIVNNTMYIANLGDSKVVLGRMVRDLHPVSSDNGDSNKSEESHSGSYSLSAVCLTRDHNPMDYEERQRIQASGASVQNGRVNNILEVSRSFGDYQFKKQGVTCIPDVKKCQLTPNDRFLLIACDGLWKSFPPDEAVALTNRLLLKEFEALSSNGSQSDLSSNPPTCGFTQRHLESVCSHLVNEAVLRMSGDNVTCILLVFPDAFKSPNTISPASPVVKDPLLVKVNSEDTCTEPPPKQSRIS</sequence>
<protein>
    <submittedName>
        <fullName evidence="6">Integrin-linked kinase-associated serine/threonine phosphatase 2C</fullName>
    </submittedName>
</protein>
<evidence type="ECO:0000256" key="2">
    <source>
        <dbReference type="ARBA" id="ARBA00022801"/>
    </source>
</evidence>
<keyword evidence="1" id="KW-0479">Metal-binding</keyword>
<keyword evidence="6" id="KW-0401">Integrin</keyword>
<dbReference type="GO" id="GO:0046872">
    <property type="term" value="F:metal ion binding"/>
    <property type="evidence" value="ECO:0007669"/>
    <property type="project" value="UniProtKB-KW"/>
</dbReference>
<keyword evidence="3 4" id="KW-0904">Protein phosphatase</keyword>
<dbReference type="SMART" id="SM00332">
    <property type="entry name" value="PP2Cc"/>
    <property type="match status" value="1"/>
</dbReference>
<organism evidence="6 7">
    <name type="scientific">Clonorchis sinensis</name>
    <name type="common">Chinese liver fluke</name>
    <dbReference type="NCBI Taxonomy" id="79923"/>
    <lineage>
        <taxon>Eukaryota</taxon>
        <taxon>Metazoa</taxon>
        <taxon>Spiralia</taxon>
        <taxon>Lophotrochozoa</taxon>
        <taxon>Platyhelminthes</taxon>
        <taxon>Trematoda</taxon>
        <taxon>Digenea</taxon>
        <taxon>Opisthorchiida</taxon>
        <taxon>Opisthorchiata</taxon>
        <taxon>Opisthorchiidae</taxon>
        <taxon>Clonorchis</taxon>
    </lineage>
</organism>
<dbReference type="AlphaFoldDB" id="A0A8T1MHR2"/>
<feature type="domain" description="PPM-type phosphatase" evidence="5">
    <location>
        <begin position="43"/>
        <end position="359"/>
    </location>
</feature>
<reference evidence="6 7" key="1">
    <citation type="journal article" date="2018" name="Biotechnol. Adv.">
        <title>Improved genomic resources and new bioinformatic workflow for the carcinogenic parasite Clonorchis sinensis: Biotechnological implications.</title>
        <authorList>
            <person name="Wang D."/>
            <person name="Korhonen P.K."/>
            <person name="Gasser R.B."/>
            <person name="Young N.D."/>
        </authorList>
    </citation>
    <scope>NUCLEOTIDE SEQUENCE [LARGE SCALE GENOMIC DNA]</scope>
    <source>
        <strain evidence="6">Cs-k2</strain>
    </source>
</reference>
<comment type="similarity">
    <text evidence="4">Belongs to the PP2C family.</text>
</comment>
<proteinExistence type="inferred from homology"/>
<dbReference type="Gene3D" id="3.60.40.10">
    <property type="entry name" value="PPM-type phosphatase domain"/>
    <property type="match status" value="1"/>
</dbReference>
<dbReference type="PANTHER" id="PTHR13832">
    <property type="entry name" value="PROTEIN PHOSPHATASE 2C"/>
    <property type="match status" value="1"/>
</dbReference>
<keyword evidence="2 4" id="KW-0378">Hydrolase</keyword>
<dbReference type="Proteomes" id="UP000286415">
    <property type="component" value="Unassembled WGS sequence"/>
</dbReference>
<keyword evidence="7" id="KW-1185">Reference proteome</keyword>
<keyword evidence="6" id="KW-0418">Kinase</keyword>
<dbReference type="PROSITE" id="PS01032">
    <property type="entry name" value="PPM_1"/>
    <property type="match status" value="1"/>
</dbReference>
<accession>A0A8T1MHR2</accession>
<dbReference type="EMBL" id="NIRI02000042">
    <property type="protein sequence ID" value="KAG5448432.1"/>
    <property type="molecule type" value="Genomic_DNA"/>
</dbReference>
<name>A0A8T1MHR2_CLOSI</name>
<evidence type="ECO:0000313" key="6">
    <source>
        <dbReference type="EMBL" id="KAG5448432.1"/>
    </source>
</evidence>
<dbReference type="GO" id="GO:0007229">
    <property type="term" value="P:integrin-mediated signaling pathway"/>
    <property type="evidence" value="ECO:0007669"/>
    <property type="project" value="UniProtKB-KW"/>
</dbReference>
<dbReference type="Pfam" id="PF00481">
    <property type="entry name" value="PP2C"/>
    <property type="match status" value="1"/>
</dbReference>
<dbReference type="InterPro" id="IPR001932">
    <property type="entry name" value="PPM-type_phosphatase-like_dom"/>
</dbReference>